<name>A0ABP0GDH6_CLALP</name>
<dbReference type="InterPro" id="IPR048366">
    <property type="entry name" value="TNP-like_GBD"/>
</dbReference>
<evidence type="ECO:0000259" key="1">
    <source>
        <dbReference type="Pfam" id="PF21787"/>
    </source>
</evidence>
<dbReference type="Proteomes" id="UP001642483">
    <property type="component" value="Unassembled WGS sequence"/>
</dbReference>
<organism evidence="3 4">
    <name type="scientific">Clavelina lepadiformis</name>
    <name type="common">Light-bulb sea squirt</name>
    <name type="synonym">Ascidia lepadiformis</name>
    <dbReference type="NCBI Taxonomy" id="159417"/>
    <lineage>
        <taxon>Eukaryota</taxon>
        <taxon>Metazoa</taxon>
        <taxon>Chordata</taxon>
        <taxon>Tunicata</taxon>
        <taxon>Ascidiacea</taxon>
        <taxon>Aplousobranchia</taxon>
        <taxon>Clavelinidae</taxon>
        <taxon>Clavelina</taxon>
    </lineage>
</organism>
<evidence type="ECO:0008006" key="5">
    <source>
        <dbReference type="Google" id="ProtNLM"/>
    </source>
</evidence>
<keyword evidence="4" id="KW-1185">Reference proteome</keyword>
<evidence type="ECO:0000259" key="2">
    <source>
        <dbReference type="Pfam" id="PF21788"/>
    </source>
</evidence>
<accession>A0ABP0GDH6</accession>
<comment type="caution">
    <text evidence="3">The sequence shown here is derived from an EMBL/GenBank/DDBJ whole genome shotgun (WGS) entry which is preliminary data.</text>
</comment>
<dbReference type="PANTHER" id="PTHR48257:SF1">
    <property type="match status" value="1"/>
</dbReference>
<gene>
    <name evidence="3" type="ORF">CVLEPA_LOCUS22492</name>
</gene>
<evidence type="ECO:0000313" key="4">
    <source>
        <dbReference type="Proteomes" id="UP001642483"/>
    </source>
</evidence>
<proteinExistence type="predicted"/>
<sequence length="403" mass="46570">MDGCDIFIFKQRNFYNDTFYFIVVAVKENLVYNFSQDKIVGFVDIGEERTVSTAFPDVATHALQLYIRSIMTNFSRPVAFFATKSLKSYQLTSIVWEAIAALQCCGITVICIIADGMGTNRKMFQEMNNLRLPFPYKCRNVYDPEKDIYLISDPPHLLKTTRNNIWASKPHGSKLLKYNEHYILWEHFCSVPRLFDSKELRCCKLTDAHFNLHSYSKMRVCYAAQLLSKSVSKLMKKRGGEKMERSAWLANLMNKWFDLMNTRVNYGYNKDLIPYKDVHDPRLMWLSDTFINELDNWKGSTKGKNELEKEKQFLSKQTYAGLVMASKAMSELVKYLLSASPPGSYVCTRRINQDPLEAFFGQVRRTGGSNEAPDVNSYGQYQNIISCMKQYKQVKGSNVEIVD</sequence>
<reference evidence="3 4" key="1">
    <citation type="submission" date="2024-02" db="EMBL/GenBank/DDBJ databases">
        <authorList>
            <person name="Daric V."/>
            <person name="Darras S."/>
        </authorList>
    </citation>
    <scope>NUCLEOTIDE SEQUENCE [LARGE SCALE GENOMIC DNA]</scope>
</reference>
<feature type="domain" description="Transposable element P transposase-like GTP-binding insertion" evidence="2">
    <location>
        <begin position="156"/>
        <end position="267"/>
    </location>
</feature>
<feature type="domain" description="Transposable element P transposase-like RNase H" evidence="1">
    <location>
        <begin position="24"/>
        <end position="127"/>
    </location>
</feature>
<dbReference type="Pfam" id="PF21788">
    <property type="entry name" value="TNP-like_GBD"/>
    <property type="match status" value="1"/>
</dbReference>
<dbReference type="Pfam" id="PF21787">
    <property type="entry name" value="TNP-like_RNaseH_N"/>
    <property type="match status" value="1"/>
</dbReference>
<evidence type="ECO:0000313" key="3">
    <source>
        <dbReference type="EMBL" id="CAK8689831.1"/>
    </source>
</evidence>
<dbReference type="PANTHER" id="PTHR48257">
    <property type="match status" value="1"/>
</dbReference>
<dbReference type="EMBL" id="CAWYQH010000110">
    <property type="protein sequence ID" value="CAK8689831.1"/>
    <property type="molecule type" value="Genomic_DNA"/>
</dbReference>
<dbReference type="InterPro" id="IPR048365">
    <property type="entry name" value="TNP-like_RNaseH_N"/>
</dbReference>
<protein>
    <recommendedName>
        <fullName evidence="5">Transposase</fullName>
    </recommendedName>
</protein>